<dbReference type="AlphaFoldDB" id="A0A7R9ECC5"/>
<evidence type="ECO:0000256" key="4">
    <source>
        <dbReference type="ARBA" id="ARBA00023015"/>
    </source>
</evidence>
<evidence type="ECO:0000256" key="6">
    <source>
        <dbReference type="ARBA" id="ARBA00023159"/>
    </source>
</evidence>
<protein>
    <recommendedName>
        <fullName evidence="3">Mediator of RNA polymerase II transcription subunit 28</fullName>
    </recommendedName>
    <alternativeName>
        <fullName evidence="9">Mediator complex subunit 28</fullName>
    </alternativeName>
</protein>
<sequence>MATTANGNGNLVDEFEEAFQSCLNVLTKEEALSTMEKDEIRVEVDHTILRFIDLARQMEAFFLQKRFLLSALKPELVVKEVATSLGFNICVAVSVEQCLALCTVNHGGYRQRQPCRVRLSSWFSTDESGSRQCECVDQCGHCVSREWTSESSVSTSEYSICVARARVVCMALGPVAGCRAWRLASLGILFGEDRPVALECQWLRVVGVPLAPWSLLSRPCSSSSRRQEVLAGLPSLHKALAGCCRDPWPTWRRQRATLGCRRVAGDAGVGGGGVEAGGELAAVDVPHWSTGLPPENPSHFPLV</sequence>
<keyword evidence="7" id="KW-0804">Transcription</keyword>
<gene>
    <name evidence="10" type="ORF">TMSB3V08_LOCUS8168</name>
</gene>
<comment type="subcellular location">
    <subcellularLocation>
        <location evidence="1">Nucleus</location>
    </subcellularLocation>
</comment>
<comment type="similarity">
    <text evidence="2">Belongs to the Mediator complex subunit 28 family.</text>
</comment>
<keyword evidence="5" id="KW-0175">Coiled coil</keyword>
<dbReference type="InterPro" id="IPR021640">
    <property type="entry name" value="Mediator_Med28"/>
</dbReference>
<reference evidence="10" key="1">
    <citation type="submission" date="2020-11" db="EMBL/GenBank/DDBJ databases">
        <authorList>
            <person name="Tran Van P."/>
        </authorList>
    </citation>
    <scope>NUCLEOTIDE SEQUENCE</scope>
</reference>
<evidence type="ECO:0000256" key="7">
    <source>
        <dbReference type="ARBA" id="ARBA00023163"/>
    </source>
</evidence>
<evidence type="ECO:0000256" key="9">
    <source>
        <dbReference type="ARBA" id="ARBA00031964"/>
    </source>
</evidence>
<proteinExistence type="inferred from homology"/>
<dbReference type="GO" id="GO:0016592">
    <property type="term" value="C:mediator complex"/>
    <property type="evidence" value="ECO:0007669"/>
    <property type="project" value="TreeGrafter"/>
</dbReference>
<dbReference type="PANTHER" id="PTHR13512:SF2">
    <property type="entry name" value="MEDIATOR OF RNA POLYMERASE II TRANSCRIPTION SUBUNIT 28"/>
    <property type="match status" value="1"/>
</dbReference>
<dbReference type="PANTHER" id="PTHR13512">
    <property type="entry name" value="MEDIATOR COMPLEX SUBUNIT 28"/>
    <property type="match status" value="1"/>
</dbReference>
<evidence type="ECO:0000256" key="1">
    <source>
        <dbReference type="ARBA" id="ARBA00004123"/>
    </source>
</evidence>
<keyword evidence="8" id="KW-0539">Nucleus</keyword>
<accession>A0A7R9ECC5</accession>
<organism evidence="10">
    <name type="scientific">Timema monikensis</name>
    <dbReference type="NCBI Taxonomy" id="170555"/>
    <lineage>
        <taxon>Eukaryota</taxon>
        <taxon>Metazoa</taxon>
        <taxon>Ecdysozoa</taxon>
        <taxon>Arthropoda</taxon>
        <taxon>Hexapoda</taxon>
        <taxon>Insecta</taxon>
        <taxon>Pterygota</taxon>
        <taxon>Neoptera</taxon>
        <taxon>Polyneoptera</taxon>
        <taxon>Phasmatodea</taxon>
        <taxon>Timematodea</taxon>
        <taxon>Timematoidea</taxon>
        <taxon>Timematidae</taxon>
        <taxon>Timema</taxon>
    </lineage>
</organism>
<evidence type="ECO:0000256" key="8">
    <source>
        <dbReference type="ARBA" id="ARBA00023242"/>
    </source>
</evidence>
<evidence type="ECO:0000256" key="3">
    <source>
        <dbReference type="ARBA" id="ARBA00019683"/>
    </source>
</evidence>
<keyword evidence="6" id="KW-0010">Activator</keyword>
<evidence type="ECO:0000256" key="2">
    <source>
        <dbReference type="ARBA" id="ARBA00005571"/>
    </source>
</evidence>
<dbReference type="EMBL" id="OB794966">
    <property type="protein sequence ID" value="CAD7431436.1"/>
    <property type="molecule type" value="Genomic_DNA"/>
</dbReference>
<evidence type="ECO:0000313" key="10">
    <source>
        <dbReference type="EMBL" id="CAD7431436.1"/>
    </source>
</evidence>
<evidence type="ECO:0000256" key="5">
    <source>
        <dbReference type="ARBA" id="ARBA00023054"/>
    </source>
</evidence>
<dbReference type="Pfam" id="PF11594">
    <property type="entry name" value="Med28"/>
    <property type="match status" value="1"/>
</dbReference>
<keyword evidence="4" id="KW-0805">Transcription regulation</keyword>
<name>A0A7R9ECC5_9NEOP</name>